<evidence type="ECO:0000256" key="5">
    <source>
        <dbReference type="ARBA" id="ARBA00022679"/>
    </source>
</evidence>
<keyword evidence="12" id="KW-0732">Signal</keyword>
<dbReference type="Gene3D" id="3.10.520.10">
    <property type="entry name" value="ApbE-like domains"/>
    <property type="match status" value="1"/>
</dbReference>
<organism evidence="13 14">
    <name type="scientific">Olsenella absiana</name>
    <dbReference type="NCBI Taxonomy" id="3115222"/>
    <lineage>
        <taxon>Bacteria</taxon>
        <taxon>Bacillati</taxon>
        <taxon>Actinomycetota</taxon>
        <taxon>Coriobacteriia</taxon>
        <taxon>Coriobacteriales</taxon>
        <taxon>Atopobiaceae</taxon>
        <taxon>Olsenella</taxon>
    </lineage>
</organism>
<dbReference type="PANTHER" id="PTHR30040">
    <property type="entry name" value="THIAMINE BIOSYNTHESIS LIPOPROTEIN APBE"/>
    <property type="match status" value="1"/>
</dbReference>
<comment type="catalytic activity">
    <reaction evidence="10 11">
        <text>L-threonyl-[protein] + FAD = FMN-L-threonyl-[protein] + AMP + H(+)</text>
        <dbReference type="Rhea" id="RHEA:36847"/>
        <dbReference type="Rhea" id="RHEA-COMP:11060"/>
        <dbReference type="Rhea" id="RHEA-COMP:11061"/>
        <dbReference type="ChEBI" id="CHEBI:15378"/>
        <dbReference type="ChEBI" id="CHEBI:30013"/>
        <dbReference type="ChEBI" id="CHEBI:57692"/>
        <dbReference type="ChEBI" id="CHEBI:74257"/>
        <dbReference type="ChEBI" id="CHEBI:456215"/>
        <dbReference type="EC" id="2.7.1.180"/>
    </reaction>
</comment>
<evidence type="ECO:0000256" key="8">
    <source>
        <dbReference type="ARBA" id="ARBA00022842"/>
    </source>
</evidence>
<dbReference type="GO" id="GO:0016740">
    <property type="term" value="F:transferase activity"/>
    <property type="evidence" value="ECO:0007669"/>
    <property type="project" value="UniProtKB-KW"/>
</dbReference>
<keyword evidence="14" id="KW-1185">Reference proteome</keyword>
<evidence type="ECO:0000256" key="2">
    <source>
        <dbReference type="ARBA" id="ARBA00011955"/>
    </source>
</evidence>
<evidence type="ECO:0000256" key="4">
    <source>
        <dbReference type="ARBA" id="ARBA00022630"/>
    </source>
</evidence>
<evidence type="ECO:0000256" key="9">
    <source>
        <dbReference type="ARBA" id="ARBA00031306"/>
    </source>
</evidence>
<evidence type="ECO:0000256" key="7">
    <source>
        <dbReference type="ARBA" id="ARBA00022827"/>
    </source>
</evidence>
<keyword evidence="4 11" id="KW-0285">Flavoprotein</keyword>
<evidence type="ECO:0000256" key="6">
    <source>
        <dbReference type="ARBA" id="ARBA00022723"/>
    </source>
</evidence>
<evidence type="ECO:0000256" key="11">
    <source>
        <dbReference type="PIRNR" id="PIRNR006268"/>
    </source>
</evidence>
<evidence type="ECO:0000256" key="1">
    <source>
        <dbReference type="ARBA" id="ARBA00001946"/>
    </source>
</evidence>
<dbReference type="InterPro" id="IPR024932">
    <property type="entry name" value="ApbE"/>
</dbReference>
<dbReference type="EMBL" id="JAZGJQ010000011">
    <property type="protein sequence ID" value="MEE6148002.1"/>
    <property type="molecule type" value="Genomic_DNA"/>
</dbReference>
<dbReference type="SUPFAM" id="SSF143631">
    <property type="entry name" value="ApbE-like"/>
    <property type="match status" value="1"/>
</dbReference>
<protein>
    <recommendedName>
        <fullName evidence="3 11">FAD:protein FMN transferase</fullName>
        <ecNumber evidence="2 11">2.7.1.180</ecNumber>
    </recommendedName>
    <alternativeName>
        <fullName evidence="9 11">Flavin transferase</fullName>
    </alternativeName>
</protein>
<comment type="caution">
    <text evidence="13">The sequence shown here is derived from an EMBL/GenBank/DDBJ whole genome shotgun (WGS) entry which is preliminary data.</text>
</comment>
<keyword evidence="6 11" id="KW-0479">Metal-binding</keyword>
<dbReference type="Proteomes" id="UP001332931">
    <property type="component" value="Unassembled WGS sequence"/>
</dbReference>
<gene>
    <name evidence="13" type="ORF">VXJ25_08420</name>
</gene>
<dbReference type="InterPro" id="IPR003374">
    <property type="entry name" value="ApbE-like_sf"/>
</dbReference>
<comment type="cofactor">
    <cofactor evidence="1">
        <name>Mg(2+)</name>
        <dbReference type="ChEBI" id="CHEBI:18420"/>
    </cofactor>
</comment>
<evidence type="ECO:0000256" key="10">
    <source>
        <dbReference type="ARBA" id="ARBA00048540"/>
    </source>
</evidence>
<accession>A0ABU7RBL9</accession>
<dbReference type="PROSITE" id="PS51318">
    <property type="entry name" value="TAT"/>
    <property type="match status" value="1"/>
</dbReference>
<keyword evidence="7 11" id="KW-0274">FAD</keyword>
<dbReference type="EC" id="2.7.1.180" evidence="2 11"/>
<sequence length="357" mass="36834">MSGRGRLAGGCLTRRGLLRLSAGACAAVAAAAAPAALLGCSVGAGPAGGLSETTFFAFDTIVDLRAYCTQATLDLARDRCSYFEGIFDAMTEGTDVWRINHAGGEEVEVAQETADVIERSLAYSEASGGLFDVTVGSVSLLWDFDNQVRPEDAAIEAAVSHVGWQGVSVSGRKVRLADPEAKVDLGGIAKGYIADDLAALLSEHGVASGILNLGGNVYALGEKPDGSAWRVGVRDPNARSGASDGSASSQEVSAYVECSDRSVVTSGLYERRFEKDGVAYWHILDPRTGMPAESDLVSSSILSARSVDGDAFATVLFLLGRDAALSLAESEPAIEGALLEGADGTVTTTPGSGFVAL</sequence>
<comment type="similarity">
    <text evidence="11">Belongs to the ApbE family.</text>
</comment>
<dbReference type="PIRSF" id="PIRSF006268">
    <property type="entry name" value="ApbE"/>
    <property type="match status" value="1"/>
</dbReference>
<evidence type="ECO:0000313" key="14">
    <source>
        <dbReference type="Proteomes" id="UP001332931"/>
    </source>
</evidence>
<dbReference type="RefSeq" id="WP_330958767.1">
    <property type="nucleotide sequence ID" value="NZ_JAZGJQ010000011.1"/>
</dbReference>
<keyword evidence="5 11" id="KW-0808">Transferase</keyword>
<proteinExistence type="inferred from homology"/>
<evidence type="ECO:0000256" key="3">
    <source>
        <dbReference type="ARBA" id="ARBA00016337"/>
    </source>
</evidence>
<dbReference type="Pfam" id="PF02424">
    <property type="entry name" value="ApbE"/>
    <property type="match status" value="1"/>
</dbReference>
<name>A0ABU7RBL9_9ACTN</name>
<keyword evidence="8 11" id="KW-0460">Magnesium</keyword>
<dbReference type="PANTHER" id="PTHR30040:SF2">
    <property type="entry name" value="FAD:PROTEIN FMN TRANSFERASE"/>
    <property type="match status" value="1"/>
</dbReference>
<reference evidence="13 14" key="1">
    <citation type="submission" date="2024-01" db="EMBL/GenBank/DDBJ databases">
        <title>Description of Olsenella sp. nov., isolated from pig feces.</title>
        <authorList>
            <person name="Chang Y.-H."/>
        </authorList>
    </citation>
    <scope>NUCLEOTIDE SEQUENCE [LARGE SCALE GENOMIC DNA]</scope>
    <source>
        <strain evidence="13 14">YH-ols2223</strain>
    </source>
</reference>
<feature type="signal peptide" evidence="12">
    <location>
        <begin position="1"/>
        <end position="26"/>
    </location>
</feature>
<feature type="chain" id="PRO_5047495960" description="FAD:protein FMN transferase" evidence="12">
    <location>
        <begin position="27"/>
        <end position="357"/>
    </location>
</feature>
<evidence type="ECO:0000256" key="12">
    <source>
        <dbReference type="SAM" id="SignalP"/>
    </source>
</evidence>
<dbReference type="InterPro" id="IPR006311">
    <property type="entry name" value="TAT_signal"/>
</dbReference>
<evidence type="ECO:0000313" key="13">
    <source>
        <dbReference type="EMBL" id="MEE6148002.1"/>
    </source>
</evidence>